<accession>A0A162W7P1</accession>
<organism evidence="2 3">
    <name type="scientific">Wohlfahrtiimonas chitiniclastica</name>
    <dbReference type="NCBI Taxonomy" id="400946"/>
    <lineage>
        <taxon>Bacteria</taxon>
        <taxon>Pseudomonadati</taxon>
        <taxon>Pseudomonadota</taxon>
        <taxon>Gammaproteobacteria</taxon>
        <taxon>Cardiobacteriales</taxon>
        <taxon>Ignatzschineriaceae</taxon>
        <taxon>Wohlfahrtiimonas</taxon>
    </lineage>
</organism>
<dbReference type="CDD" id="cd00158">
    <property type="entry name" value="RHOD"/>
    <property type="match status" value="1"/>
</dbReference>
<dbReference type="RefSeq" id="WP_008314195.1">
    <property type="nucleotide sequence ID" value="NZ_CP115969.1"/>
</dbReference>
<dbReference type="EMBL" id="JAGIBU010000001">
    <property type="protein sequence ID" value="MBS7824140.1"/>
    <property type="molecule type" value="Genomic_DNA"/>
</dbReference>
<name>A0A162W7P1_9GAMM</name>
<dbReference type="GeneID" id="58262789"/>
<dbReference type="SMART" id="SM00450">
    <property type="entry name" value="RHOD"/>
    <property type="match status" value="1"/>
</dbReference>
<evidence type="ECO:0000313" key="3">
    <source>
        <dbReference type="Proteomes" id="UP000680020"/>
    </source>
</evidence>
<evidence type="ECO:0000313" key="2">
    <source>
        <dbReference type="EMBL" id="MBS7824140.1"/>
    </source>
</evidence>
<dbReference type="Proteomes" id="UP000680020">
    <property type="component" value="Unassembled WGS sequence"/>
</dbReference>
<protein>
    <submittedName>
        <fullName evidence="2">Rhodanese-like domain-containing protein</fullName>
    </submittedName>
</protein>
<dbReference type="Gene3D" id="3.40.250.10">
    <property type="entry name" value="Rhodanese-like domain"/>
    <property type="match status" value="1"/>
</dbReference>
<gene>
    <name evidence="2" type="ORF">J7561_02835</name>
</gene>
<dbReference type="AlphaFoldDB" id="A0A162W7P1"/>
<reference evidence="2" key="1">
    <citation type="submission" date="2021-03" db="EMBL/GenBank/DDBJ databases">
        <title>Identification and antibiotic profiling of Wohlfahrtiimonas chitiniclastica, an underestimated human pathogen.</title>
        <authorList>
            <person name="Kopf A."/>
            <person name="Bunk B."/>
            <person name="Coldewey S."/>
            <person name="Gunzer F."/>
            <person name="Riedel T."/>
            <person name="Schroettner P."/>
        </authorList>
    </citation>
    <scope>NUCLEOTIDE SEQUENCE</scope>
    <source>
        <strain evidence="2">DSM 100917</strain>
    </source>
</reference>
<dbReference type="PANTHER" id="PTHR45431">
    <property type="entry name" value="RHODANESE-LIKE DOMAIN-CONTAINING PROTEIN 15, CHLOROPLASTIC"/>
    <property type="match status" value="1"/>
</dbReference>
<dbReference type="InterPro" id="IPR052367">
    <property type="entry name" value="Thiosulfate_ST/Rhodanese-like"/>
</dbReference>
<dbReference type="InterPro" id="IPR036873">
    <property type="entry name" value="Rhodanese-like_dom_sf"/>
</dbReference>
<dbReference type="InterPro" id="IPR001763">
    <property type="entry name" value="Rhodanese-like_dom"/>
</dbReference>
<evidence type="ECO:0000259" key="1">
    <source>
        <dbReference type="PROSITE" id="PS50206"/>
    </source>
</evidence>
<feature type="domain" description="Rhodanese" evidence="1">
    <location>
        <begin position="4"/>
        <end position="87"/>
    </location>
</feature>
<dbReference type="PANTHER" id="PTHR45431:SF3">
    <property type="entry name" value="RHODANESE-LIKE DOMAIN-CONTAINING PROTEIN 15, CHLOROPLASTIC"/>
    <property type="match status" value="1"/>
</dbReference>
<sequence length="90" mass="10419">MLYLIDVRTTEEFNAGHLNDAIHIDYREILHRIDEVTTDKDAEIHLYCRSGVRSAIAAQLLHSRGYYRALNIGGYEALKAHFEAQHSYQE</sequence>
<dbReference type="PROSITE" id="PS50206">
    <property type="entry name" value="RHODANESE_3"/>
    <property type="match status" value="1"/>
</dbReference>
<dbReference type="Pfam" id="PF00581">
    <property type="entry name" value="Rhodanese"/>
    <property type="match status" value="1"/>
</dbReference>
<dbReference type="SUPFAM" id="SSF52821">
    <property type="entry name" value="Rhodanese/Cell cycle control phosphatase"/>
    <property type="match status" value="1"/>
</dbReference>
<comment type="caution">
    <text evidence="2">The sequence shown here is derived from an EMBL/GenBank/DDBJ whole genome shotgun (WGS) entry which is preliminary data.</text>
</comment>
<proteinExistence type="predicted"/>